<sequence>MKRVLLTREGPIAWVALNNPERHNALSGQVVADLQEAADQMAVDRSVRVVVLHGGEAKSFCSGADLKERQGMEEAAVVATVHALREAVNSVAQLPVPVIAAIHGMAFGGGLELALACDIRIAADDAQMGLTEVGWGIIPGAGGCARLPALIGPAKAKELIFTARRLTAGEALELGLVNRVVDRPNLLDAARAMAEQIARQAPLAVRAAKRAIDAGPGLAAGLAAEWREYRSIVQTQDRLEGLRAFAERRPPVFRGE</sequence>
<evidence type="ECO:0000256" key="3">
    <source>
        <dbReference type="ARBA" id="ARBA00023239"/>
    </source>
</evidence>
<organism evidence="5 6">
    <name type="scientific">Symbiobacterium terraclitae</name>
    <dbReference type="NCBI Taxonomy" id="557451"/>
    <lineage>
        <taxon>Bacteria</taxon>
        <taxon>Bacillati</taxon>
        <taxon>Bacillota</taxon>
        <taxon>Clostridia</taxon>
        <taxon>Eubacteriales</taxon>
        <taxon>Symbiobacteriaceae</taxon>
        <taxon>Symbiobacterium</taxon>
    </lineage>
</organism>
<name>A0ABS4JQ01_9FIRM</name>
<keyword evidence="3" id="KW-0456">Lyase</keyword>
<dbReference type="PANTHER" id="PTHR11941:SF169">
    <property type="entry name" value="(7AS)-7A-METHYL-1,5-DIOXO-2,3,5,6,7,7A-HEXAHYDRO-1H-INDENE-CARBOXYL-COA HYDROLASE"/>
    <property type="match status" value="1"/>
</dbReference>
<dbReference type="InterPro" id="IPR018376">
    <property type="entry name" value="Enoyl-CoA_hyd/isom_CS"/>
</dbReference>
<gene>
    <name evidence="5" type="ORF">J2Z79_000985</name>
</gene>
<dbReference type="InterPro" id="IPR001753">
    <property type="entry name" value="Enoyl-CoA_hydra/iso"/>
</dbReference>
<dbReference type="Pfam" id="PF00378">
    <property type="entry name" value="ECH_1"/>
    <property type="match status" value="1"/>
</dbReference>
<dbReference type="EMBL" id="JAGGLG010000006">
    <property type="protein sequence ID" value="MBP2017600.1"/>
    <property type="molecule type" value="Genomic_DNA"/>
</dbReference>
<dbReference type="Gene3D" id="3.90.226.10">
    <property type="entry name" value="2-enoyl-CoA Hydratase, Chain A, domain 1"/>
    <property type="match status" value="1"/>
</dbReference>
<protein>
    <submittedName>
        <fullName evidence="5">Enoyl-CoA hydratase/carnithine racemase</fullName>
    </submittedName>
</protein>
<proteinExistence type="inferred from homology"/>
<dbReference type="SUPFAM" id="SSF52096">
    <property type="entry name" value="ClpP/crotonase"/>
    <property type="match status" value="1"/>
</dbReference>
<comment type="similarity">
    <text evidence="1 4">Belongs to the enoyl-CoA hydratase/isomerase family.</text>
</comment>
<evidence type="ECO:0000313" key="6">
    <source>
        <dbReference type="Proteomes" id="UP001519289"/>
    </source>
</evidence>
<dbReference type="InterPro" id="IPR014748">
    <property type="entry name" value="Enoyl-CoA_hydra_C"/>
</dbReference>
<keyword evidence="2" id="KW-0443">Lipid metabolism</keyword>
<dbReference type="RefSeq" id="WP_209465745.1">
    <property type="nucleotide sequence ID" value="NZ_JAGGLG010000006.1"/>
</dbReference>
<evidence type="ECO:0000256" key="4">
    <source>
        <dbReference type="RuleBase" id="RU003707"/>
    </source>
</evidence>
<comment type="caution">
    <text evidence="5">The sequence shown here is derived from an EMBL/GenBank/DDBJ whole genome shotgun (WGS) entry which is preliminary data.</text>
</comment>
<dbReference type="InterPro" id="IPR029045">
    <property type="entry name" value="ClpP/crotonase-like_dom_sf"/>
</dbReference>
<evidence type="ECO:0000256" key="1">
    <source>
        <dbReference type="ARBA" id="ARBA00005254"/>
    </source>
</evidence>
<dbReference type="CDD" id="cd06558">
    <property type="entry name" value="crotonase-like"/>
    <property type="match status" value="1"/>
</dbReference>
<accession>A0ABS4JQ01</accession>
<dbReference type="Gene3D" id="1.10.12.10">
    <property type="entry name" value="Lyase 2-enoyl-coa Hydratase, Chain A, domain 2"/>
    <property type="match status" value="1"/>
</dbReference>
<dbReference type="Proteomes" id="UP001519289">
    <property type="component" value="Unassembled WGS sequence"/>
</dbReference>
<reference evidence="5 6" key="1">
    <citation type="submission" date="2021-03" db="EMBL/GenBank/DDBJ databases">
        <title>Genomic Encyclopedia of Type Strains, Phase IV (KMG-IV): sequencing the most valuable type-strain genomes for metagenomic binning, comparative biology and taxonomic classification.</title>
        <authorList>
            <person name="Goeker M."/>
        </authorList>
    </citation>
    <scope>NUCLEOTIDE SEQUENCE [LARGE SCALE GENOMIC DNA]</scope>
    <source>
        <strain evidence="5 6">DSM 27138</strain>
    </source>
</reference>
<keyword evidence="6" id="KW-1185">Reference proteome</keyword>
<evidence type="ECO:0000256" key="2">
    <source>
        <dbReference type="ARBA" id="ARBA00023098"/>
    </source>
</evidence>
<dbReference type="PROSITE" id="PS00166">
    <property type="entry name" value="ENOYL_COA_HYDRATASE"/>
    <property type="match status" value="1"/>
</dbReference>
<evidence type="ECO:0000313" key="5">
    <source>
        <dbReference type="EMBL" id="MBP2017600.1"/>
    </source>
</evidence>
<dbReference type="PANTHER" id="PTHR11941">
    <property type="entry name" value="ENOYL-COA HYDRATASE-RELATED"/>
    <property type="match status" value="1"/>
</dbReference>